<reference evidence="5" key="1">
    <citation type="submission" date="2016-04" db="EMBL/GenBank/DDBJ databases">
        <title>Draft genome sequence of Paludibacter jiangxiensis strain NM7.</title>
        <authorList>
            <person name="Qiu Y."/>
            <person name="Matsuura N."/>
            <person name="Ohashi A."/>
            <person name="Tourlousse M.D."/>
            <person name="Sekiguchi Y."/>
        </authorList>
    </citation>
    <scope>NUCLEOTIDE SEQUENCE [LARGE SCALE GENOMIC DNA]</scope>
    <source>
        <strain evidence="5">NM7</strain>
    </source>
</reference>
<name>A0A170Y4M5_9BACT</name>
<dbReference type="GO" id="GO:0046872">
    <property type="term" value="F:metal ion binding"/>
    <property type="evidence" value="ECO:0007669"/>
    <property type="project" value="InterPro"/>
</dbReference>
<dbReference type="Pfam" id="PF00675">
    <property type="entry name" value="Peptidase_M16"/>
    <property type="match status" value="1"/>
</dbReference>
<dbReference type="EMBL" id="BDCR01000001">
    <property type="protein sequence ID" value="GAT61518.1"/>
    <property type="molecule type" value="Genomic_DNA"/>
</dbReference>
<feature type="domain" description="Peptidase M16 N-terminal" evidence="2">
    <location>
        <begin position="38"/>
        <end position="175"/>
    </location>
</feature>
<dbReference type="Pfam" id="PF05193">
    <property type="entry name" value="Peptidase_M16_C"/>
    <property type="match status" value="1"/>
</dbReference>
<feature type="domain" description="Peptidase M16 C-terminal" evidence="3">
    <location>
        <begin position="189"/>
        <end position="357"/>
    </location>
</feature>
<keyword evidence="5" id="KW-1185">Reference proteome</keyword>
<evidence type="ECO:0000256" key="1">
    <source>
        <dbReference type="SAM" id="SignalP"/>
    </source>
</evidence>
<dbReference type="InterPro" id="IPR011249">
    <property type="entry name" value="Metalloenz_LuxS/M16"/>
</dbReference>
<dbReference type="InterPro" id="IPR011765">
    <property type="entry name" value="Pept_M16_N"/>
</dbReference>
<feature type="signal peptide" evidence="1">
    <location>
        <begin position="1"/>
        <end position="21"/>
    </location>
</feature>
<dbReference type="PANTHER" id="PTHR11851:SF224">
    <property type="entry name" value="PROCESSING PROTEASE"/>
    <property type="match status" value="1"/>
</dbReference>
<dbReference type="AlphaFoldDB" id="A0A170Y4M5"/>
<comment type="caution">
    <text evidence="4">The sequence shown here is derived from an EMBL/GenBank/DDBJ whole genome shotgun (WGS) entry which is preliminary data.</text>
</comment>
<dbReference type="Gene3D" id="3.30.830.10">
    <property type="entry name" value="Metalloenzyme, LuxS/M16 peptidase-like"/>
    <property type="match status" value="2"/>
</dbReference>
<evidence type="ECO:0000259" key="2">
    <source>
        <dbReference type="Pfam" id="PF00675"/>
    </source>
</evidence>
<accession>A0A170Y4M5</accession>
<protein>
    <submittedName>
        <fullName evidence="4">Predicted Zn-dependent peptidase</fullName>
    </submittedName>
</protein>
<sequence>MKFKIFGTLMILLACNFYIQAQDGVTEININGLKVIFKPSTKQTVSAYLFFRGGTSNYSAQEQGIESLALSAAIECGTEKYPKDAFKDMADKYGISLGNNSAFDFGYISMSCVKPYFNEGWDLFTEAVKHPVFDTKELALLQQKMIANLKSMESNPDNALTKLTMLDAFKNTRYAIRPEGSVETVSAFKQEDIKKYYTQLLNANRLLLVIVGNMTAQEVKQKAEAAFSQLPSAPVANVNAPVATQIDSNSLNVESRKIATNYMAGIMGAPSIADPDFNAYRLAFTILYDKLFEEIRTKRNLSYAPSASLSSGLIPYSRIYVTTTKPKDAVVAMTDEIKRLRNGGFTATDLRDAKSQLSTSYFMRNESTSANAMALGIAEIKGSWKNEISLLDKINAVTLPQMQAVFTKYADGIKWSYLGDETLADKEAFGKTVK</sequence>
<dbReference type="SUPFAM" id="SSF63411">
    <property type="entry name" value="LuxS/MPP-like metallohydrolase"/>
    <property type="match status" value="2"/>
</dbReference>
<evidence type="ECO:0000313" key="4">
    <source>
        <dbReference type="EMBL" id="GAT61518.1"/>
    </source>
</evidence>
<dbReference type="STRING" id="681398.PJIAN_197"/>
<dbReference type="OrthoDB" id="9811314at2"/>
<dbReference type="PANTHER" id="PTHR11851">
    <property type="entry name" value="METALLOPROTEASE"/>
    <property type="match status" value="1"/>
</dbReference>
<gene>
    <name evidence="4" type="ORF">PJIAN_197</name>
</gene>
<organism evidence="4 5">
    <name type="scientific">Paludibacter jiangxiensis</name>
    <dbReference type="NCBI Taxonomy" id="681398"/>
    <lineage>
        <taxon>Bacteria</taxon>
        <taxon>Pseudomonadati</taxon>
        <taxon>Bacteroidota</taxon>
        <taxon>Bacteroidia</taxon>
        <taxon>Bacteroidales</taxon>
        <taxon>Paludibacteraceae</taxon>
        <taxon>Paludibacter</taxon>
    </lineage>
</organism>
<feature type="chain" id="PRO_5007904820" evidence="1">
    <location>
        <begin position="22"/>
        <end position="434"/>
    </location>
</feature>
<dbReference type="InterPro" id="IPR050361">
    <property type="entry name" value="MPP/UQCRC_Complex"/>
</dbReference>
<reference evidence="5" key="2">
    <citation type="journal article" date="2017" name="Genome Announc.">
        <title>Draft genome sequence of Paludibacter jiangxiensis NM7(T), a propionate-producing fermentative bacterium.</title>
        <authorList>
            <person name="Qiu Y.-L."/>
            <person name="Tourlousse D.M."/>
            <person name="Matsuura N."/>
            <person name="Ohashi A."/>
            <person name="Sekiguchi Y."/>
        </authorList>
    </citation>
    <scope>NUCLEOTIDE SEQUENCE [LARGE SCALE GENOMIC DNA]</scope>
    <source>
        <strain evidence="5">NM7</strain>
    </source>
</reference>
<keyword evidence="1" id="KW-0732">Signal</keyword>
<evidence type="ECO:0000313" key="5">
    <source>
        <dbReference type="Proteomes" id="UP000076586"/>
    </source>
</evidence>
<dbReference type="InterPro" id="IPR007863">
    <property type="entry name" value="Peptidase_M16_C"/>
</dbReference>
<dbReference type="PROSITE" id="PS51257">
    <property type="entry name" value="PROKAR_LIPOPROTEIN"/>
    <property type="match status" value="1"/>
</dbReference>
<dbReference type="Proteomes" id="UP000076586">
    <property type="component" value="Unassembled WGS sequence"/>
</dbReference>
<proteinExistence type="predicted"/>
<dbReference type="RefSeq" id="WP_068701077.1">
    <property type="nucleotide sequence ID" value="NZ_BDCR01000001.1"/>
</dbReference>
<evidence type="ECO:0000259" key="3">
    <source>
        <dbReference type="Pfam" id="PF05193"/>
    </source>
</evidence>